<evidence type="ECO:0000256" key="3">
    <source>
        <dbReference type="ARBA" id="ARBA00022555"/>
    </source>
</evidence>
<keyword evidence="3" id="KW-0820">tRNA-binding</keyword>
<feature type="binding site" evidence="14">
    <location>
        <position position="170"/>
    </location>
    <ligand>
        <name>FMN</name>
        <dbReference type="ChEBI" id="CHEBI:58210"/>
    </ligand>
</feature>
<evidence type="ECO:0000256" key="7">
    <source>
        <dbReference type="ARBA" id="ARBA00022857"/>
    </source>
</evidence>
<dbReference type="InterPro" id="IPR024036">
    <property type="entry name" value="tRNA-dHydroUridine_Synthase_C"/>
</dbReference>
<evidence type="ECO:0000313" key="16">
    <source>
        <dbReference type="EMBL" id="OGL86527.1"/>
    </source>
</evidence>
<comment type="function">
    <text evidence="2 12">Catalyzes the synthesis of 5,6-dihydrouridine (D), a modified base found in the D-loop of most tRNAs, via the reduction of the C5-C6 double bond in target uridines.</text>
</comment>
<dbReference type="InterPro" id="IPR035587">
    <property type="entry name" value="DUS-like_FMN-bd"/>
</dbReference>
<comment type="catalytic activity">
    <reaction evidence="10">
        <text>a 5,6-dihydrouridine in tRNA + NADP(+) = a uridine in tRNA + NADPH + H(+)</text>
        <dbReference type="Rhea" id="RHEA:23624"/>
        <dbReference type="Rhea" id="RHEA-COMP:13339"/>
        <dbReference type="Rhea" id="RHEA-COMP:13887"/>
        <dbReference type="ChEBI" id="CHEBI:15378"/>
        <dbReference type="ChEBI" id="CHEBI:57783"/>
        <dbReference type="ChEBI" id="CHEBI:58349"/>
        <dbReference type="ChEBI" id="CHEBI:65315"/>
        <dbReference type="ChEBI" id="CHEBI:74443"/>
    </reaction>
</comment>
<keyword evidence="9 12" id="KW-0560">Oxidoreductase</keyword>
<dbReference type="GO" id="GO:0000049">
    <property type="term" value="F:tRNA binding"/>
    <property type="evidence" value="ECO:0007669"/>
    <property type="project" value="UniProtKB-KW"/>
</dbReference>
<evidence type="ECO:0000256" key="1">
    <source>
        <dbReference type="ARBA" id="ARBA00001917"/>
    </source>
</evidence>
<evidence type="ECO:0000256" key="8">
    <source>
        <dbReference type="ARBA" id="ARBA00022884"/>
    </source>
</evidence>
<dbReference type="GO" id="GO:0017150">
    <property type="term" value="F:tRNA dihydrouridine synthase activity"/>
    <property type="evidence" value="ECO:0007669"/>
    <property type="project" value="InterPro"/>
</dbReference>
<dbReference type="InterPro" id="IPR001269">
    <property type="entry name" value="DUS_fam"/>
</dbReference>
<dbReference type="STRING" id="1802407.A3I40_00335"/>
<keyword evidence="14" id="KW-0547">Nucleotide-binding</keyword>
<keyword evidence="5 12" id="KW-0288">FMN</keyword>
<dbReference type="Gene3D" id="1.10.1200.80">
    <property type="entry name" value="Putative flavin oxidoreducatase, domain 2"/>
    <property type="match status" value="1"/>
</dbReference>
<comment type="catalytic activity">
    <reaction evidence="11">
        <text>a 5,6-dihydrouridine in tRNA + NAD(+) = a uridine in tRNA + NADH + H(+)</text>
        <dbReference type="Rhea" id="RHEA:54452"/>
        <dbReference type="Rhea" id="RHEA-COMP:13339"/>
        <dbReference type="Rhea" id="RHEA-COMP:13887"/>
        <dbReference type="ChEBI" id="CHEBI:15378"/>
        <dbReference type="ChEBI" id="CHEBI:57540"/>
        <dbReference type="ChEBI" id="CHEBI:57945"/>
        <dbReference type="ChEBI" id="CHEBI:65315"/>
        <dbReference type="ChEBI" id="CHEBI:74443"/>
    </reaction>
</comment>
<feature type="domain" description="DUS-like FMN-binding" evidence="15">
    <location>
        <begin position="13"/>
        <end position="310"/>
    </location>
</feature>
<dbReference type="PROSITE" id="PS01136">
    <property type="entry name" value="UPF0034"/>
    <property type="match status" value="1"/>
</dbReference>
<dbReference type="PANTHER" id="PTHR11082">
    <property type="entry name" value="TRNA-DIHYDROURIDINE SYNTHASE"/>
    <property type="match status" value="1"/>
</dbReference>
<name>A0A1F7V8U6_9BACT</name>
<sequence>MNFWSKLKQPFFILAPMANVTDAAFRRLIAKYGKPDVLYTEFVSADGLCSRGKEKLLVDLLYAKKERPIVAQIFGANPEKIYEASALIKKLGFDGLDINMGCPDRTVEKQGAGAALMKNPKLARQIIRAAKDGAKGLPISIKTRIGYNKNEIDTWLPELLAEKPAAIIIHARTRKEMSKVPAHWGVITQAVAIANGSGVLIIGNGDVKSIEEGRRLAKETGADGIMIGRGIFGNPWMFSKKNWAKISLPAKLKALVEHTKLFEKLLGQAKNFNIMKKHYAAYVSGFSGAKELRGRLMAAKNAAEVETIIKAALTEKF</sequence>
<dbReference type="InterPro" id="IPR013785">
    <property type="entry name" value="Aldolase_TIM"/>
</dbReference>
<dbReference type="PANTHER" id="PTHR11082:SF25">
    <property type="entry name" value="DUS-LIKE FMN-BINDING DOMAIN-CONTAINING PROTEIN"/>
    <property type="match status" value="1"/>
</dbReference>
<reference evidence="16 17" key="1">
    <citation type="journal article" date="2016" name="Nat. Commun.">
        <title>Thousands of microbial genomes shed light on interconnected biogeochemical processes in an aquifer system.</title>
        <authorList>
            <person name="Anantharaman K."/>
            <person name="Brown C.T."/>
            <person name="Hug L.A."/>
            <person name="Sharon I."/>
            <person name="Castelle C.J."/>
            <person name="Probst A.J."/>
            <person name="Thomas B.C."/>
            <person name="Singh A."/>
            <person name="Wilkins M.J."/>
            <person name="Karaoz U."/>
            <person name="Brodie E.L."/>
            <person name="Williams K.H."/>
            <person name="Hubbard S.S."/>
            <person name="Banfield J.F."/>
        </authorList>
    </citation>
    <scope>NUCLEOTIDE SEQUENCE [LARGE SCALE GENOMIC DNA]</scope>
</reference>
<protein>
    <recommendedName>
        <fullName evidence="12">tRNA-dihydrouridine synthase</fullName>
        <ecNumber evidence="12">1.3.1.-</ecNumber>
    </recommendedName>
</protein>
<dbReference type="AlphaFoldDB" id="A0A1F7V8U6"/>
<evidence type="ECO:0000256" key="14">
    <source>
        <dbReference type="PIRSR" id="PIRSR006621-2"/>
    </source>
</evidence>
<evidence type="ECO:0000256" key="9">
    <source>
        <dbReference type="ARBA" id="ARBA00023002"/>
    </source>
</evidence>
<dbReference type="Gene3D" id="3.20.20.70">
    <property type="entry name" value="Aldolase class I"/>
    <property type="match status" value="1"/>
</dbReference>
<evidence type="ECO:0000256" key="4">
    <source>
        <dbReference type="ARBA" id="ARBA00022630"/>
    </source>
</evidence>
<evidence type="ECO:0000256" key="2">
    <source>
        <dbReference type="ARBA" id="ARBA00002790"/>
    </source>
</evidence>
<feature type="binding site" evidence="14">
    <location>
        <begin position="16"/>
        <end position="18"/>
    </location>
    <ligand>
        <name>FMN</name>
        <dbReference type="ChEBI" id="CHEBI:58210"/>
    </ligand>
</feature>
<evidence type="ECO:0000256" key="13">
    <source>
        <dbReference type="PIRSR" id="PIRSR006621-1"/>
    </source>
</evidence>
<accession>A0A1F7V8U6</accession>
<evidence type="ECO:0000256" key="11">
    <source>
        <dbReference type="ARBA" id="ARBA00048802"/>
    </source>
</evidence>
<dbReference type="PIRSF" id="PIRSF006621">
    <property type="entry name" value="Dus"/>
    <property type="match status" value="1"/>
</dbReference>
<organism evidence="16 17">
    <name type="scientific">Candidatus Uhrbacteria bacterium RIFCSPLOWO2_02_FULL_48_12</name>
    <dbReference type="NCBI Taxonomy" id="1802407"/>
    <lineage>
        <taxon>Bacteria</taxon>
        <taxon>Candidatus Uhriibacteriota</taxon>
    </lineage>
</organism>
<evidence type="ECO:0000259" key="15">
    <source>
        <dbReference type="Pfam" id="PF01207"/>
    </source>
</evidence>
<dbReference type="Proteomes" id="UP000178723">
    <property type="component" value="Unassembled WGS sequence"/>
</dbReference>
<proteinExistence type="inferred from homology"/>
<feature type="binding site" evidence="14">
    <location>
        <position position="142"/>
    </location>
    <ligand>
        <name>FMN</name>
        <dbReference type="ChEBI" id="CHEBI:58210"/>
    </ligand>
</feature>
<evidence type="ECO:0000256" key="5">
    <source>
        <dbReference type="ARBA" id="ARBA00022643"/>
    </source>
</evidence>
<dbReference type="SUPFAM" id="SSF51395">
    <property type="entry name" value="FMN-linked oxidoreductases"/>
    <property type="match status" value="1"/>
</dbReference>
<evidence type="ECO:0000256" key="6">
    <source>
        <dbReference type="ARBA" id="ARBA00022694"/>
    </source>
</evidence>
<keyword evidence="8" id="KW-0694">RNA-binding</keyword>
<dbReference type="EC" id="1.3.1.-" evidence="12"/>
<feature type="active site" description="Proton donor" evidence="13">
    <location>
        <position position="102"/>
    </location>
</feature>
<feature type="binding site" evidence="14">
    <location>
        <begin position="228"/>
        <end position="229"/>
    </location>
    <ligand>
        <name>FMN</name>
        <dbReference type="ChEBI" id="CHEBI:58210"/>
    </ligand>
</feature>
<keyword evidence="6 12" id="KW-0819">tRNA processing</keyword>
<keyword evidence="4 12" id="KW-0285">Flavoprotein</keyword>
<gene>
    <name evidence="16" type="ORF">A3I40_00335</name>
</gene>
<dbReference type="EMBL" id="MGEP01000047">
    <property type="protein sequence ID" value="OGL86527.1"/>
    <property type="molecule type" value="Genomic_DNA"/>
</dbReference>
<dbReference type="InterPro" id="IPR018517">
    <property type="entry name" value="tRNA_hU_synthase_CS"/>
</dbReference>
<keyword evidence="7" id="KW-0521">NADP</keyword>
<evidence type="ECO:0000313" key="17">
    <source>
        <dbReference type="Proteomes" id="UP000178723"/>
    </source>
</evidence>
<evidence type="ECO:0000256" key="12">
    <source>
        <dbReference type="PIRNR" id="PIRNR006621"/>
    </source>
</evidence>
<dbReference type="CDD" id="cd02801">
    <property type="entry name" value="DUS_like_FMN"/>
    <property type="match status" value="1"/>
</dbReference>
<dbReference type="Pfam" id="PF01207">
    <property type="entry name" value="Dus"/>
    <property type="match status" value="1"/>
</dbReference>
<comment type="cofactor">
    <cofactor evidence="1 12 14">
        <name>FMN</name>
        <dbReference type="ChEBI" id="CHEBI:58210"/>
    </cofactor>
</comment>
<feature type="binding site" evidence="14">
    <location>
        <position position="72"/>
    </location>
    <ligand>
        <name>FMN</name>
        <dbReference type="ChEBI" id="CHEBI:58210"/>
    </ligand>
</feature>
<dbReference type="GO" id="GO:0050660">
    <property type="term" value="F:flavin adenine dinucleotide binding"/>
    <property type="evidence" value="ECO:0007669"/>
    <property type="project" value="InterPro"/>
</dbReference>
<comment type="similarity">
    <text evidence="12">Belongs to the dus family.</text>
</comment>
<evidence type="ECO:0000256" key="10">
    <source>
        <dbReference type="ARBA" id="ARBA00048205"/>
    </source>
</evidence>
<comment type="caution">
    <text evidence="16">The sequence shown here is derived from an EMBL/GenBank/DDBJ whole genome shotgun (WGS) entry which is preliminary data.</text>
</comment>